<evidence type="ECO:0000313" key="2">
    <source>
        <dbReference type="EMBL" id="PPK65036.1"/>
    </source>
</evidence>
<sequence length="109" mass="11238">MANRRRVWVIGAAVATAVVVVAGVWLVRALVGYFRLPLDERDSQASVVSMFIGGASLVLGLVSLVVTLAQSRRAPAPTQTITASGGGIAQGVIGGDIVNHPAGPGREHR</sequence>
<keyword evidence="1" id="KW-1133">Transmembrane helix</keyword>
<keyword evidence="1" id="KW-0472">Membrane</keyword>
<evidence type="ECO:0000313" key="3">
    <source>
        <dbReference type="Proteomes" id="UP000239203"/>
    </source>
</evidence>
<gene>
    <name evidence="2" type="ORF">CLV40_11679</name>
</gene>
<dbReference type="RefSeq" id="WP_146108236.1">
    <property type="nucleotide sequence ID" value="NZ_CP154825.1"/>
</dbReference>
<feature type="transmembrane region" description="Helical" evidence="1">
    <location>
        <begin position="47"/>
        <end position="69"/>
    </location>
</feature>
<protein>
    <submittedName>
        <fullName evidence="2">Uncharacterized protein</fullName>
    </submittedName>
</protein>
<dbReference type="AlphaFoldDB" id="A0A2S6GIQ4"/>
<organism evidence="2 3">
    <name type="scientific">Actinokineospora auranticolor</name>
    <dbReference type="NCBI Taxonomy" id="155976"/>
    <lineage>
        <taxon>Bacteria</taxon>
        <taxon>Bacillati</taxon>
        <taxon>Actinomycetota</taxon>
        <taxon>Actinomycetes</taxon>
        <taxon>Pseudonocardiales</taxon>
        <taxon>Pseudonocardiaceae</taxon>
        <taxon>Actinokineospora</taxon>
    </lineage>
</organism>
<keyword evidence="1" id="KW-0812">Transmembrane</keyword>
<feature type="transmembrane region" description="Helical" evidence="1">
    <location>
        <begin position="7"/>
        <end position="27"/>
    </location>
</feature>
<reference evidence="2 3" key="1">
    <citation type="submission" date="2018-02" db="EMBL/GenBank/DDBJ databases">
        <title>Genomic Encyclopedia of Archaeal and Bacterial Type Strains, Phase II (KMG-II): from individual species to whole genera.</title>
        <authorList>
            <person name="Goeker M."/>
        </authorList>
    </citation>
    <scope>NUCLEOTIDE SEQUENCE [LARGE SCALE GENOMIC DNA]</scope>
    <source>
        <strain evidence="2 3">YU 961-1</strain>
    </source>
</reference>
<keyword evidence="3" id="KW-1185">Reference proteome</keyword>
<proteinExistence type="predicted"/>
<dbReference type="EMBL" id="PTIX01000016">
    <property type="protein sequence ID" value="PPK65036.1"/>
    <property type="molecule type" value="Genomic_DNA"/>
</dbReference>
<name>A0A2S6GIQ4_9PSEU</name>
<evidence type="ECO:0000256" key="1">
    <source>
        <dbReference type="SAM" id="Phobius"/>
    </source>
</evidence>
<accession>A0A2S6GIQ4</accession>
<dbReference type="Proteomes" id="UP000239203">
    <property type="component" value="Unassembled WGS sequence"/>
</dbReference>
<comment type="caution">
    <text evidence="2">The sequence shown here is derived from an EMBL/GenBank/DDBJ whole genome shotgun (WGS) entry which is preliminary data.</text>
</comment>